<proteinExistence type="predicted"/>
<protein>
    <recommendedName>
        <fullName evidence="3">Knr4/Smi1-like domain-containing protein</fullName>
    </recommendedName>
</protein>
<name>A0A084ST21_9BACT</name>
<comment type="caution">
    <text evidence="1">The sequence shown here is derived from an EMBL/GenBank/DDBJ whole genome shotgun (WGS) entry which is preliminary data.</text>
</comment>
<evidence type="ECO:0000313" key="2">
    <source>
        <dbReference type="Proteomes" id="UP000028547"/>
    </source>
</evidence>
<evidence type="ECO:0008006" key="3">
    <source>
        <dbReference type="Google" id="ProtNLM"/>
    </source>
</evidence>
<dbReference type="EMBL" id="JPMI01000136">
    <property type="protein sequence ID" value="KFA91606.1"/>
    <property type="molecule type" value="Genomic_DNA"/>
</dbReference>
<gene>
    <name evidence="1" type="ORF">Q664_20685</name>
</gene>
<organism evidence="1 2">
    <name type="scientific">Archangium violaceum Cb vi76</name>
    <dbReference type="NCBI Taxonomy" id="1406225"/>
    <lineage>
        <taxon>Bacteria</taxon>
        <taxon>Pseudomonadati</taxon>
        <taxon>Myxococcota</taxon>
        <taxon>Myxococcia</taxon>
        <taxon>Myxococcales</taxon>
        <taxon>Cystobacterineae</taxon>
        <taxon>Archangiaceae</taxon>
        <taxon>Archangium</taxon>
    </lineage>
</organism>
<evidence type="ECO:0000313" key="1">
    <source>
        <dbReference type="EMBL" id="KFA91606.1"/>
    </source>
</evidence>
<dbReference type="AlphaFoldDB" id="A0A084ST21"/>
<accession>A0A084ST21</accession>
<reference evidence="1 2" key="1">
    <citation type="submission" date="2014-07" db="EMBL/GenBank/DDBJ databases">
        <title>Draft Genome Sequence of Gephyronic Acid Producer, Cystobacter violaceus Strain Cb vi76.</title>
        <authorList>
            <person name="Stevens D.C."/>
            <person name="Young J."/>
            <person name="Carmichael R."/>
            <person name="Tan J."/>
            <person name="Taylor R.E."/>
        </authorList>
    </citation>
    <scope>NUCLEOTIDE SEQUENCE [LARGE SCALE GENOMIC DNA]</scope>
    <source>
        <strain evidence="1 2">Cb vi76</strain>
    </source>
</reference>
<sequence length="221" mass="24971">MTMTADIPLPGLDRLMEVYRKYGLHMELLPPGRSPPEAGALVAGYPFDPVLAAVYKRLGRADFGGQFGGQLFLSRVDDQHNGIARRTEEFREKEEPFCSSVFFGSIPGLAHYFAVVPKLADERGRQPVIFIDAYMDRYVLPIASDVDRFFDTLSHFVDMLVVDQGYLFDGMPGIHFPDSVPELIARDRRLVEMIATGRFDFIMNLGDEFQDWLARVKSARG</sequence>
<dbReference type="Proteomes" id="UP000028547">
    <property type="component" value="Unassembled WGS sequence"/>
</dbReference>